<evidence type="ECO:0000313" key="4">
    <source>
        <dbReference type="EMBL" id="SEU09994.1"/>
    </source>
</evidence>
<dbReference type="Gene3D" id="3.40.50.150">
    <property type="entry name" value="Vaccinia Virus protein VP39"/>
    <property type="match status" value="2"/>
</dbReference>
<comment type="caution">
    <text evidence="4">The sequence shown here is derived from an EMBL/GenBank/DDBJ whole genome shotgun (WGS) entry which is preliminary data.</text>
</comment>
<dbReference type="Pfam" id="PF02086">
    <property type="entry name" value="MethyltransfD12"/>
    <property type="match status" value="1"/>
</dbReference>
<dbReference type="InterPro" id="IPR012327">
    <property type="entry name" value="MeTrfase_D12"/>
</dbReference>
<sequence>MNSFIAWVGGKKALRKLIYTMFPVQFDRYIEVFGGGGWVLFGKPPNLKRKLEVYNDYNSNLANLFYCVKNRTCAFLLELGFLPVNSRDEFSMIRTFLEKQEPDTTFLHEELALAKQNLPPPEYEEIRAILLENAQMTDVKRAAAFFKLIRYSYGSGCTSFGCQPFDVRKCFDTIWQASHRLSETVIENKDFEALIRQYDRDSAFFYCDPPYYETEGHYEVVFRKEDHMRLRDTLKACRGKWMVSYNDCDFIRELYDGYYITAVTRLNNLAQRYEGGCEFPEVVITNYDPKEMERSQPRQMRLFGLGEEDDEDCYEITGVCSPEREAL</sequence>
<dbReference type="InterPro" id="IPR029063">
    <property type="entry name" value="SAM-dependent_MTases_sf"/>
</dbReference>
<dbReference type="PRINTS" id="PR00505">
    <property type="entry name" value="D12N6MTFRASE"/>
</dbReference>
<reference evidence="4 5" key="1">
    <citation type="submission" date="2016-10" db="EMBL/GenBank/DDBJ databases">
        <authorList>
            <person name="Varghese N."/>
            <person name="Submissions S."/>
        </authorList>
    </citation>
    <scope>NUCLEOTIDE SEQUENCE [LARGE SCALE GENOMIC DNA]</scope>
    <source>
        <strain evidence="4 5">NLAE-zl-C196</strain>
    </source>
</reference>
<evidence type="ECO:0000256" key="2">
    <source>
        <dbReference type="ARBA" id="ARBA00022679"/>
    </source>
</evidence>
<dbReference type="GO" id="GO:0032259">
    <property type="term" value="P:methylation"/>
    <property type="evidence" value="ECO:0007669"/>
    <property type="project" value="UniProtKB-KW"/>
</dbReference>
<name>A0A1I0JK47_9FIRM</name>
<keyword evidence="2" id="KW-0808">Transferase</keyword>
<dbReference type="GO" id="GO:0043565">
    <property type="term" value="F:sequence-specific DNA binding"/>
    <property type="evidence" value="ECO:0007669"/>
    <property type="project" value="TreeGrafter"/>
</dbReference>
<dbReference type="RefSeq" id="WP_074664022.1">
    <property type="nucleotide sequence ID" value="NZ_FOIO01000058.1"/>
</dbReference>
<dbReference type="GO" id="GO:1904047">
    <property type="term" value="F:S-adenosyl-L-methionine binding"/>
    <property type="evidence" value="ECO:0007669"/>
    <property type="project" value="TreeGrafter"/>
</dbReference>
<organism evidence="4 5">
    <name type="scientific">Enterocloster clostridioformis</name>
    <dbReference type="NCBI Taxonomy" id="1531"/>
    <lineage>
        <taxon>Bacteria</taxon>
        <taxon>Bacillati</taxon>
        <taxon>Bacillota</taxon>
        <taxon>Clostridia</taxon>
        <taxon>Lachnospirales</taxon>
        <taxon>Lachnospiraceae</taxon>
        <taxon>Enterocloster</taxon>
    </lineage>
</organism>
<dbReference type="EMBL" id="FOIO01000058">
    <property type="protein sequence ID" value="SEU09994.1"/>
    <property type="molecule type" value="Genomic_DNA"/>
</dbReference>
<proteinExistence type="predicted"/>
<keyword evidence="1 4" id="KW-0489">Methyltransferase</keyword>
<dbReference type="PANTHER" id="PTHR30481">
    <property type="entry name" value="DNA ADENINE METHYLASE"/>
    <property type="match status" value="1"/>
</dbReference>
<keyword evidence="3" id="KW-0949">S-adenosyl-L-methionine</keyword>
<evidence type="ECO:0000313" key="5">
    <source>
        <dbReference type="Proteomes" id="UP000182121"/>
    </source>
</evidence>
<dbReference type="GO" id="GO:0006298">
    <property type="term" value="P:mismatch repair"/>
    <property type="evidence" value="ECO:0007669"/>
    <property type="project" value="TreeGrafter"/>
</dbReference>
<gene>
    <name evidence="4" type="ORF">SAMN05216521_105823</name>
</gene>
<dbReference type="GO" id="GO:0009007">
    <property type="term" value="F:site-specific DNA-methyltransferase (adenine-specific) activity"/>
    <property type="evidence" value="ECO:0007669"/>
    <property type="project" value="UniProtKB-EC"/>
</dbReference>
<dbReference type="Proteomes" id="UP000182121">
    <property type="component" value="Unassembled WGS sequence"/>
</dbReference>
<evidence type="ECO:0000256" key="1">
    <source>
        <dbReference type="ARBA" id="ARBA00022603"/>
    </source>
</evidence>
<dbReference type="AlphaFoldDB" id="A0A1I0JK47"/>
<dbReference type="GO" id="GO:0009307">
    <property type="term" value="P:DNA restriction-modification system"/>
    <property type="evidence" value="ECO:0007669"/>
    <property type="project" value="InterPro"/>
</dbReference>
<evidence type="ECO:0000256" key="3">
    <source>
        <dbReference type="ARBA" id="ARBA00022691"/>
    </source>
</evidence>
<protein>
    <submittedName>
        <fullName evidence="4">DNA adenine methylase</fullName>
    </submittedName>
</protein>
<accession>A0A1I0JK47</accession>
<dbReference type="SUPFAM" id="SSF53335">
    <property type="entry name" value="S-adenosyl-L-methionine-dependent methyltransferases"/>
    <property type="match status" value="1"/>
</dbReference>